<dbReference type="InterPro" id="IPR049808">
    <property type="entry name" value="CONSTANS-like_Bbox1"/>
</dbReference>
<dbReference type="GO" id="GO:0005634">
    <property type="term" value="C:nucleus"/>
    <property type="evidence" value="ECO:0007669"/>
    <property type="project" value="UniProtKB-SubCell"/>
</dbReference>
<proteinExistence type="inferred from homology"/>
<reference evidence="12 13" key="1">
    <citation type="submission" date="2024-02" db="EMBL/GenBank/DDBJ databases">
        <authorList>
            <person name="Vignale AGUSTIN F."/>
            <person name="Sosa J E."/>
            <person name="Modenutti C."/>
        </authorList>
    </citation>
    <scope>NUCLEOTIDE SEQUENCE [LARGE SCALE GENOMIC DNA]</scope>
</reference>
<evidence type="ECO:0000256" key="8">
    <source>
        <dbReference type="PROSITE-ProRule" id="PRU00024"/>
    </source>
</evidence>
<dbReference type="PANTHER" id="PTHR31717:SF46">
    <property type="entry name" value="CCT MOTIF FAMILY PROTEIN-RELATED"/>
    <property type="match status" value="1"/>
</dbReference>
<evidence type="ECO:0000259" key="11">
    <source>
        <dbReference type="PROSITE" id="PS51017"/>
    </source>
</evidence>
<dbReference type="InterPro" id="IPR010402">
    <property type="entry name" value="CCT_domain"/>
</dbReference>
<evidence type="ECO:0000256" key="9">
    <source>
        <dbReference type="PROSITE-ProRule" id="PRU00357"/>
    </source>
</evidence>
<comment type="caution">
    <text evidence="12">The sequence shown here is derived from an EMBL/GenBank/DDBJ whole genome shotgun (WGS) entry which is preliminary data.</text>
</comment>
<dbReference type="CDD" id="cd19821">
    <property type="entry name" value="Bbox1_BBX-like"/>
    <property type="match status" value="1"/>
</dbReference>
<comment type="similarity">
    <text evidence="2">Belongs to the CONSTANS family.</text>
</comment>
<keyword evidence="3" id="KW-0479">Metal-binding</keyword>
<evidence type="ECO:0008006" key="14">
    <source>
        <dbReference type="Google" id="ProtNLM"/>
    </source>
</evidence>
<dbReference type="Proteomes" id="UP001642360">
    <property type="component" value="Unassembled WGS sequence"/>
</dbReference>
<dbReference type="EMBL" id="CAUOFW020001247">
    <property type="protein sequence ID" value="CAK9142720.1"/>
    <property type="molecule type" value="Genomic_DNA"/>
</dbReference>
<dbReference type="SMART" id="SM00336">
    <property type="entry name" value="BBOX"/>
    <property type="match status" value="1"/>
</dbReference>
<dbReference type="PROSITE" id="PS50119">
    <property type="entry name" value="ZF_BBOX"/>
    <property type="match status" value="1"/>
</dbReference>
<keyword evidence="6" id="KW-0862">Zinc</keyword>
<keyword evidence="4" id="KW-0677">Repeat</keyword>
<feature type="domain" description="B box-type" evidence="10">
    <location>
        <begin position="1"/>
        <end position="47"/>
    </location>
</feature>
<dbReference type="Pfam" id="PF06203">
    <property type="entry name" value="CCT"/>
    <property type="match status" value="1"/>
</dbReference>
<protein>
    <recommendedName>
        <fullName evidence="14">Zinc finger protein CONSTANS-LIKE 12</fullName>
    </recommendedName>
</protein>
<evidence type="ECO:0000256" key="2">
    <source>
        <dbReference type="ARBA" id="ARBA00010024"/>
    </source>
</evidence>
<dbReference type="PANTHER" id="PTHR31717">
    <property type="entry name" value="ZINC FINGER PROTEIN CONSTANS-LIKE 10"/>
    <property type="match status" value="1"/>
</dbReference>
<comment type="subcellular location">
    <subcellularLocation>
        <location evidence="1 9">Nucleus</location>
    </subcellularLocation>
</comment>
<dbReference type="InterPro" id="IPR000315">
    <property type="entry name" value="Znf_B-box"/>
</dbReference>
<dbReference type="GO" id="GO:0006355">
    <property type="term" value="P:regulation of DNA-templated transcription"/>
    <property type="evidence" value="ECO:0007669"/>
    <property type="project" value="UniProtKB-ARBA"/>
</dbReference>
<evidence type="ECO:0000256" key="4">
    <source>
        <dbReference type="ARBA" id="ARBA00022737"/>
    </source>
</evidence>
<evidence type="ECO:0000256" key="7">
    <source>
        <dbReference type="ARBA" id="ARBA00023242"/>
    </source>
</evidence>
<name>A0ABC8RDK3_9AQUA</name>
<evidence type="ECO:0000256" key="1">
    <source>
        <dbReference type="ARBA" id="ARBA00004123"/>
    </source>
</evidence>
<evidence type="ECO:0000259" key="10">
    <source>
        <dbReference type="PROSITE" id="PS50119"/>
    </source>
</evidence>
<evidence type="ECO:0000313" key="13">
    <source>
        <dbReference type="Proteomes" id="UP001642360"/>
    </source>
</evidence>
<gene>
    <name evidence="12" type="ORF">ILEXP_LOCUS10410</name>
</gene>
<organism evidence="12 13">
    <name type="scientific">Ilex paraguariensis</name>
    <name type="common">yerba mate</name>
    <dbReference type="NCBI Taxonomy" id="185542"/>
    <lineage>
        <taxon>Eukaryota</taxon>
        <taxon>Viridiplantae</taxon>
        <taxon>Streptophyta</taxon>
        <taxon>Embryophyta</taxon>
        <taxon>Tracheophyta</taxon>
        <taxon>Spermatophyta</taxon>
        <taxon>Magnoliopsida</taxon>
        <taxon>eudicotyledons</taxon>
        <taxon>Gunneridae</taxon>
        <taxon>Pentapetalae</taxon>
        <taxon>asterids</taxon>
        <taxon>campanulids</taxon>
        <taxon>Aquifoliales</taxon>
        <taxon>Aquifoliaceae</taxon>
        <taxon>Ilex</taxon>
    </lineage>
</organism>
<dbReference type="AlphaFoldDB" id="A0ABC8RDK3"/>
<dbReference type="PROSITE" id="PS51017">
    <property type="entry name" value="CCT"/>
    <property type="match status" value="1"/>
</dbReference>
<evidence type="ECO:0000313" key="12">
    <source>
        <dbReference type="EMBL" id="CAK9142720.1"/>
    </source>
</evidence>
<evidence type="ECO:0000256" key="5">
    <source>
        <dbReference type="ARBA" id="ARBA00022771"/>
    </source>
</evidence>
<keyword evidence="13" id="KW-1185">Reference proteome</keyword>
<keyword evidence="5 8" id="KW-0863">Zinc-finger</keyword>
<feature type="domain" description="CCT" evidence="11">
    <location>
        <begin position="371"/>
        <end position="413"/>
    </location>
</feature>
<dbReference type="GO" id="GO:0008270">
    <property type="term" value="F:zinc ion binding"/>
    <property type="evidence" value="ECO:0007669"/>
    <property type="project" value="UniProtKB-KW"/>
</dbReference>
<sequence length="427" mass="46809">MEPLCEFCGVVRAVVFCKSDSARLCLRCDGCVHSANSLARRHPRSLICDKCNSQPAIVRCMDDKLSLCHACDWNGNGCSGPGHRRQKLSSYTGCPSIAEFSRIWFSVLDLPFPSSFDASWNQMNAPAMNENSMTNCLEPRGNEGLVASRLNELATCVKFEPWISPSSLIPLNQNFLQSYNRDQPPFFPEGSNLPKQGGSNFEDLGVHEGDDLCEGVDLDDVANNLESGYEVFVNSQGHSIYGCEDGRLDCLVLEKNISVTESNSHIETALEATTSGQQDCITFQSPQVAGPANVMQALSGSGNCVVLNSSCNRNISLGFPTGQVPTSMSLSLSNITGESSAADYQDCGLSPFLTGESPWESNLEASCPQARAKAKMRYNEKKKTRMFGKQIRYASRKARADTRKRVKGRFVKAGEAYDYDPLVTRDF</sequence>
<evidence type="ECO:0000256" key="3">
    <source>
        <dbReference type="ARBA" id="ARBA00022723"/>
    </source>
</evidence>
<evidence type="ECO:0000256" key="6">
    <source>
        <dbReference type="ARBA" id="ARBA00022833"/>
    </source>
</evidence>
<accession>A0ABC8RDK3</accession>
<keyword evidence="7 9" id="KW-0539">Nucleus</keyword>